<dbReference type="InterPro" id="IPR015943">
    <property type="entry name" value="WD40/YVTN_repeat-like_dom_sf"/>
</dbReference>
<dbReference type="AlphaFoldDB" id="A0A977KBS9"/>
<keyword evidence="2" id="KW-1185">Reference proteome</keyword>
<accession>A0A977KBS9</accession>
<dbReference type="Proteomes" id="UP001063698">
    <property type="component" value="Chromosome"/>
</dbReference>
<dbReference type="KEGG" id="ipc:IPA_08295"/>
<evidence type="ECO:0000313" key="1">
    <source>
        <dbReference type="EMBL" id="UXD22794.1"/>
    </source>
</evidence>
<dbReference type="Gene3D" id="2.130.10.10">
    <property type="entry name" value="YVTN repeat-like/Quinoprotein amine dehydrogenase"/>
    <property type="match status" value="1"/>
</dbReference>
<dbReference type="EMBL" id="CP006868">
    <property type="protein sequence ID" value="UXD22794.1"/>
    <property type="molecule type" value="Genomic_DNA"/>
</dbReference>
<proteinExistence type="predicted"/>
<reference evidence="1" key="1">
    <citation type="submission" date="2013-11" db="EMBL/GenBank/DDBJ databases">
        <title>Comparative genomics of Ignicoccus.</title>
        <authorList>
            <person name="Podar M."/>
        </authorList>
    </citation>
    <scope>NUCLEOTIDE SEQUENCE</scope>
    <source>
        <strain evidence="1">DSM 13166</strain>
    </source>
</reference>
<evidence type="ECO:0000313" key="2">
    <source>
        <dbReference type="Proteomes" id="UP001063698"/>
    </source>
</evidence>
<protein>
    <submittedName>
        <fullName evidence="1">Uncharacterized protein</fullName>
    </submittedName>
</protein>
<dbReference type="InterPro" id="IPR011047">
    <property type="entry name" value="Quinoprotein_ADH-like_sf"/>
</dbReference>
<gene>
    <name evidence="1" type="ORF">IPA_08295</name>
</gene>
<organism evidence="1 2">
    <name type="scientific">Ignicoccus pacificus DSM 13166</name>
    <dbReference type="NCBI Taxonomy" id="940294"/>
    <lineage>
        <taxon>Archaea</taxon>
        <taxon>Thermoproteota</taxon>
        <taxon>Thermoprotei</taxon>
        <taxon>Desulfurococcales</taxon>
        <taxon>Desulfurococcaceae</taxon>
        <taxon>Ignicoccus</taxon>
    </lineage>
</organism>
<sequence>MAELKRVWRYRPKTKSSTVAIAYWNGKYALARDCMEIVEGGELKARICGDNESSDVSVYKGTFLFGNYDGNVYMVSEEGKLLQKFHVGLPKSIAVTMLADGFVTCGEECALYDVNGNRIWNIKVGYVANGPAYWQGYLFVPDHGKKVSILLKDTGMLMMDLPVGSPVYDVATCDKMLAIAARGKVALLDISDMGRIKDIWIKSGIEKPWNVAFSPDCNYVAFSDAKRGKLRVYSRRGNLIAKESFRSPPWGVGWGEELVVGLEDGTVEAYELKAS</sequence>
<name>A0A977KBS9_9CREN</name>
<dbReference type="SUPFAM" id="SSF50998">
    <property type="entry name" value="Quinoprotein alcohol dehydrogenase-like"/>
    <property type="match status" value="1"/>
</dbReference>